<protein>
    <submittedName>
        <fullName evidence="1">Uncharacterized protein</fullName>
    </submittedName>
</protein>
<feature type="non-terminal residue" evidence="1">
    <location>
        <position position="103"/>
    </location>
</feature>
<proteinExistence type="predicted"/>
<dbReference type="AlphaFoldDB" id="T1B5J7"/>
<name>T1B5J7_9ZZZZ</name>
<sequence>NRLADYAEILVRRINLIRDRAEGMGYDDLRKQPRPGTRDLVSIDPSISPQEARHFSGLYLAYVAWLPKETIGPNQDLLQSLLLEVEQTVPDFTWLVDWVNTQN</sequence>
<evidence type="ECO:0000313" key="1">
    <source>
        <dbReference type="EMBL" id="EQD68136.1"/>
    </source>
</evidence>
<accession>T1B5J7</accession>
<organism evidence="1">
    <name type="scientific">mine drainage metagenome</name>
    <dbReference type="NCBI Taxonomy" id="410659"/>
    <lineage>
        <taxon>unclassified sequences</taxon>
        <taxon>metagenomes</taxon>
        <taxon>ecological metagenomes</taxon>
    </lineage>
</organism>
<dbReference type="EMBL" id="AUZX01005376">
    <property type="protein sequence ID" value="EQD68136.1"/>
    <property type="molecule type" value="Genomic_DNA"/>
</dbReference>
<gene>
    <name evidence="1" type="ORF">B1A_07461</name>
</gene>
<reference evidence="1" key="2">
    <citation type="journal article" date="2014" name="ISME J.">
        <title>Microbial stratification in low pH oxic and suboxic macroscopic growths along an acid mine drainage.</title>
        <authorList>
            <person name="Mendez-Garcia C."/>
            <person name="Mesa V."/>
            <person name="Sprenger R.R."/>
            <person name="Richter M."/>
            <person name="Diez M.S."/>
            <person name="Solano J."/>
            <person name="Bargiela R."/>
            <person name="Golyshina O.V."/>
            <person name="Manteca A."/>
            <person name="Ramos J.L."/>
            <person name="Gallego J.R."/>
            <person name="Llorente I."/>
            <person name="Martins Dos Santos V.A."/>
            <person name="Jensen O.N."/>
            <person name="Pelaez A.I."/>
            <person name="Sanchez J."/>
            <person name="Ferrer M."/>
        </authorList>
    </citation>
    <scope>NUCLEOTIDE SEQUENCE</scope>
</reference>
<reference evidence="1" key="1">
    <citation type="submission" date="2013-08" db="EMBL/GenBank/DDBJ databases">
        <authorList>
            <person name="Mendez C."/>
            <person name="Richter M."/>
            <person name="Ferrer M."/>
            <person name="Sanchez J."/>
        </authorList>
    </citation>
    <scope>NUCLEOTIDE SEQUENCE</scope>
</reference>
<feature type="non-terminal residue" evidence="1">
    <location>
        <position position="1"/>
    </location>
</feature>
<comment type="caution">
    <text evidence="1">The sequence shown here is derived from an EMBL/GenBank/DDBJ whole genome shotgun (WGS) entry which is preliminary data.</text>
</comment>